<accession>A0A087GM35</accession>
<evidence type="ECO:0000313" key="11">
    <source>
        <dbReference type="Proteomes" id="UP000029120"/>
    </source>
</evidence>
<dbReference type="Gene3D" id="1.25.40.20">
    <property type="entry name" value="Ankyrin repeat-containing domain"/>
    <property type="match status" value="4"/>
</dbReference>
<sequence length="895" mass="98039">MRAGNRDFLEKIRSYGTPMACLKNDKGESILHLAAAFGHLELVKSIISECPSLLLEPNWKDQISIHVAARAGHLAVVKTLVASVTYFSGRILSEEERRRFNVYVLKDIEGDTPLHAALKGQHLETALCLVNANKHGSFLENNYGFSPFYMAVEAGDRDLVKEMLKGLGNSVQGRGSNTASQLQGRKSLVHAALKAKSRDILDVILNKDPSLVNKRDEEGRTCLSFGASVGYSKGNKDGLRALDIAELNLQSNYIFRERMTLMVLLSAYKPIGYEKIPTSGMTLRSRSEPVGVNKYKDSVNALLLVATLVATVTFAAGITVPGGFNSSGVAILANNSNLKSSDKNFGTDSVARNIYFITFVVADTVAMLSSLLAILTLTLAQTTTWLEKLKVLNDSSLPSSSSNSSCLCDLLVSPLGFRWIVLKHILIQLRRREYLAELSLSNLYHLPGEYVPMSPEIFSAASAGNKECLDMLGSSMQMACLKSDQGDSVLHLAAAWGHLGLVKEIVFECPSLLLVRNSMDQLPIHVAAHAGCLAVVEALVESVTLCSDRTLSKEVRERLNIYVVKDKDGNTPLHAALKGRHWKTAAFLVSAYQRASLLADKARISPLYMAVEACKTELVKAMMYIKGSDGLEGRNSNLDSRLEGRKYLVHTALKAKNTDILDVILSEYPSLVDERDEEGRTCLSFGASTGFYKGVCKLLDRFPKSVYICNNDGSFPTHMAAMNAKSGKNPLVNYLVECDKTKHLSGGQDLDGNTPLHLAAIYWNHRAAFPLAEGRKLYIRNKSGLTALDIAESKLKSNYIYHERLTLMILLLAHSRTDSSIKSLTKPSTPLESDKNKDYINALLLVAALVATVTFAAESALTVQENVLMQSKHIPRGAAWLPTSGMTLRCRESKS</sequence>
<dbReference type="EMBL" id="CM002874">
    <property type="protein sequence ID" value="KFK30937.1"/>
    <property type="molecule type" value="Genomic_DNA"/>
</dbReference>
<dbReference type="SUPFAM" id="SSF48403">
    <property type="entry name" value="Ankyrin repeat"/>
    <property type="match status" value="2"/>
</dbReference>
<feature type="transmembrane region" description="Helical" evidence="8">
    <location>
        <begin position="302"/>
        <end position="333"/>
    </location>
</feature>
<dbReference type="SMART" id="SM00248">
    <property type="entry name" value="ANK"/>
    <property type="match status" value="13"/>
</dbReference>
<evidence type="ECO:0000256" key="1">
    <source>
        <dbReference type="ARBA" id="ARBA00004141"/>
    </source>
</evidence>
<keyword evidence="5 7" id="KW-0040">ANK repeat</keyword>
<keyword evidence="3" id="KW-0677">Repeat</keyword>
<dbReference type="Gramene" id="KFK30937">
    <property type="protein sequence ID" value="KFK30937"/>
    <property type="gene ID" value="AALP_AA6G045600"/>
</dbReference>
<dbReference type="Proteomes" id="UP000029120">
    <property type="component" value="Chromosome 6"/>
</dbReference>
<evidence type="ECO:0000256" key="2">
    <source>
        <dbReference type="ARBA" id="ARBA00022692"/>
    </source>
</evidence>
<evidence type="ECO:0000256" key="6">
    <source>
        <dbReference type="ARBA" id="ARBA00023136"/>
    </source>
</evidence>
<dbReference type="OrthoDB" id="598775at2759"/>
<dbReference type="PROSITE" id="PS50088">
    <property type="entry name" value="ANK_REPEAT"/>
    <property type="match status" value="1"/>
</dbReference>
<dbReference type="Pfam" id="PF13962">
    <property type="entry name" value="PGG"/>
    <property type="match status" value="1"/>
</dbReference>
<gene>
    <name evidence="10" type="ordered locus">AALP_Aa6g045600</name>
</gene>
<evidence type="ECO:0000256" key="5">
    <source>
        <dbReference type="ARBA" id="ARBA00023043"/>
    </source>
</evidence>
<feature type="transmembrane region" description="Helical" evidence="8">
    <location>
        <begin position="354"/>
        <end position="380"/>
    </location>
</feature>
<reference evidence="11" key="1">
    <citation type="journal article" date="2015" name="Nat. Plants">
        <title>Genome expansion of Arabis alpina linked with retrotransposition and reduced symmetric DNA methylation.</title>
        <authorList>
            <person name="Willing E.M."/>
            <person name="Rawat V."/>
            <person name="Mandakova T."/>
            <person name="Maumus F."/>
            <person name="James G.V."/>
            <person name="Nordstroem K.J."/>
            <person name="Becker C."/>
            <person name="Warthmann N."/>
            <person name="Chica C."/>
            <person name="Szarzynska B."/>
            <person name="Zytnicki M."/>
            <person name="Albani M.C."/>
            <person name="Kiefer C."/>
            <person name="Bergonzi S."/>
            <person name="Castaings L."/>
            <person name="Mateos J.L."/>
            <person name="Berns M.C."/>
            <person name="Bujdoso N."/>
            <person name="Piofczyk T."/>
            <person name="de Lorenzo L."/>
            <person name="Barrero-Sicilia C."/>
            <person name="Mateos I."/>
            <person name="Piednoel M."/>
            <person name="Hagmann J."/>
            <person name="Chen-Min-Tao R."/>
            <person name="Iglesias-Fernandez R."/>
            <person name="Schuster S.C."/>
            <person name="Alonso-Blanco C."/>
            <person name="Roudier F."/>
            <person name="Carbonero P."/>
            <person name="Paz-Ares J."/>
            <person name="Davis S.J."/>
            <person name="Pecinka A."/>
            <person name="Quesneville H."/>
            <person name="Colot V."/>
            <person name="Lysak M.A."/>
            <person name="Weigel D."/>
            <person name="Coupland G."/>
            <person name="Schneeberger K."/>
        </authorList>
    </citation>
    <scope>NUCLEOTIDE SEQUENCE [LARGE SCALE GENOMIC DNA]</scope>
    <source>
        <strain evidence="11">cv. Pajares</strain>
    </source>
</reference>
<dbReference type="Pfam" id="PF12796">
    <property type="entry name" value="Ank_2"/>
    <property type="match status" value="3"/>
</dbReference>
<keyword evidence="11" id="KW-1185">Reference proteome</keyword>
<dbReference type="InterPro" id="IPR036770">
    <property type="entry name" value="Ankyrin_rpt-contain_sf"/>
</dbReference>
<evidence type="ECO:0000256" key="8">
    <source>
        <dbReference type="SAM" id="Phobius"/>
    </source>
</evidence>
<feature type="repeat" description="ANK" evidence="7">
    <location>
        <begin position="26"/>
        <end position="48"/>
    </location>
</feature>
<dbReference type="PANTHER" id="PTHR24186:SF46">
    <property type="entry name" value="PROTEIN ACCELERATED CELL DEATH 6-LIKE"/>
    <property type="match status" value="1"/>
</dbReference>
<evidence type="ECO:0000313" key="10">
    <source>
        <dbReference type="EMBL" id="KFK30937.1"/>
    </source>
</evidence>
<dbReference type="eggNOG" id="KOG0504">
    <property type="taxonomic scope" value="Eukaryota"/>
</dbReference>
<keyword evidence="6 8" id="KW-0472">Membrane</keyword>
<evidence type="ECO:0000256" key="3">
    <source>
        <dbReference type="ARBA" id="ARBA00022737"/>
    </source>
</evidence>
<evidence type="ECO:0000256" key="7">
    <source>
        <dbReference type="PROSITE-ProRule" id="PRU00023"/>
    </source>
</evidence>
<dbReference type="OMA" id="LNAQDGH"/>
<protein>
    <recommendedName>
        <fullName evidence="9">PGG domain-containing protein</fullName>
    </recommendedName>
</protein>
<dbReference type="InterPro" id="IPR002110">
    <property type="entry name" value="Ankyrin_rpt"/>
</dbReference>
<name>A0A087GM35_ARAAL</name>
<evidence type="ECO:0000259" key="9">
    <source>
        <dbReference type="Pfam" id="PF13962"/>
    </source>
</evidence>
<keyword evidence="4 8" id="KW-1133">Transmembrane helix</keyword>
<organism evidence="10 11">
    <name type="scientific">Arabis alpina</name>
    <name type="common">Alpine rock-cress</name>
    <dbReference type="NCBI Taxonomy" id="50452"/>
    <lineage>
        <taxon>Eukaryota</taxon>
        <taxon>Viridiplantae</taxon>
        <taxon>Streptophyta</taxon>
        <taxon>Embryophyta</taxon>
        <taxon>Tracheophyta</taxon>
        <taxon>Spermatophyta</taxon>
        <taxon>Magnoliopsida</taxon>
        <taxon>eudicotyledons</taxon>
        <taxon>Gunneridae</taxon>
        <taxon>Pentapetalae</taxon>
        <taxon>rosids</taxon>
        <taxon>malvids</taxon>
        <taxon>Brassicales</taxon>
        <taxon>Brassicaceae</taxon>
        <taxon>Arabideae</taxon>
        <taxon>Arabis</taxon>
    </lineage>
</organism>
<dbReference type="GO" id="GO:0005886">
    <property type="term" value="C:plasma membrane"/>
    <property type="evidence" value="ECO:0007669"/>
    <property type="project" value="TreeGrafter"/>
</dbReference>
<dbReference type="PANTHER" id="PTHR24186">
    <property type="entry name" value="PROTEIN PHOSPHATASE 1 REGULATORY SUBUNIT"/>
    <property type="match status" value="1"/>
</dbReference>
<comment type="subcellular location">
    <subcellularLocation>
        <location evidence="1">Membrane</location>
        <topology evidence="1">Multi-pass membrane protein</topology>
    </subcellularLocation>
</comment>
<dbReference type="PROSITE" id="PS50297">
    <property type="entry name" value="ANK_REP_REGION"/>
    <property type="match status" value="1"/>
</dbReference>
<evidence type="ECO:0000256" key="4">
    <source>
        <dbReference type="ARBA" id="ARBA00022989"/>
    </source>
</evidence>
<feature type="domain" description="PGG" evidence="9">
    <location>
        <begin position="294"/>
        <end position="385"/>
    </location>
</feature>
<dbReference type="AlphaFoldDB" id="A0A087GM35"/>
<keyword evidence="2 8" id="KW-0812">Transmembrane</keyword>
<proteinExistence type="predicted"/>
<dbReference type="InterPro" id="IPR026961">
    <property type="entry name" value="PGG_dom"/>
</dbReference>